<dbReference type="EMBL" id="JASGWX010000001">
    <property type="protein sequence ID" value="MDP4482845.1"/>
    <property type="molecule type" value="Genomic_DNA"/>
</dbReference>
<sequence length="288" mass="33059">MLKIFNSAIIVIIYNKEIHQSKTLNRLAQSKLSFSNCQLVIWNNGPFSLDNRNVSQLISRGFNVEIQETIKNESLAKIYNLFISQFDSKSYIILDDDTDLNDQYLSEALNLGESEVGIPTIQFDNKTEGPIINLTIIQDHKYVCKSKDKIFAIGSGLVIGKNICDEIKEVYGSVFDNNFYLYGVDTAFCFRLNRLEKNERVTILPPLSHSLSRLESESGGISRFRVKERGYDVGLQWRYYYPLHIAFYKISKLVAINLLRVLKIKKGPLNLSYTLKAFISGSHYRNEK</sequence>
<dbReference type="SUPFAM" id="SSF53448">
    <property type="entry name" value="Nucleotide-diphospho-sugar transferases"/>
    <property type="match status" value="1"/>
</dbReference>
<name>A0ABT9GAE9_9GAMM</name>
<accession>A0ABT9GAE9</accession>
<evidence type="ECO:0008006" key="3">
    <source>
        <dbReference type="Google" id="ProtNLM"/>
    </source>
</evidence>
<dbReference type="RefSeq" id="WP_039485646.1">
    <property type="nucleotide sequence ID" value="NZ_JASGWX010000001.1"/>
</dbReference>
<dbReference type="Proteomes" id="UP001242314">
    <property type="component" value="Unassembled WGS sequence"/>
</dbReference>
<comment type="caution">
    <text evidence="1">The sequence shown here is derived from an EMBL/GenBank/DDBJ whole genome shotgun (WGS) entry which is preliminary data.</text>
</comment>
<keyword evidence="2" id="KW-1185">Reference proteome</keyword>
<protein>
    <recommendedName>
        <fullName evidence="3">Glycosyltransferase 2-like domain-containing protein</fullName>
    </recommendedName>
</protein>
<proteinExistence type="predicted"/>
<organism evidence="1 2">
    <name type="scientific">Pseudoalteromonas distincta</name>
    <dbReference type="NCBI Taxonomy" id="77608"/>
    <lineage>
        <taxon>Bacteria</taxon>
        <taxon>Pseudomonadati</taxon>
        <taxon>Pseudomonadota</taxon>
        <taxon>Gammaproteobacteria</taxon>
        <taxon>Alteromonadales</taxon>
        <taxon>Pseudoalteromonadaceae</taxon>
        <taxon>Pseudoalteromonas</taxon>
    </lineage>
</organism>
<dbReference type="Gene3D" id="3.90.550.10">
    <property type="entry name" value="Spore Coat Polysaccharide Biosynthesis Protein SpsA, Chain A"/>
    <property type="match status" value="1"/>
</dbReference>
<evidence type="ECO:0000313" key="1">
    <source>
        <dbReference type="EMBL" id="MDP4482845.1"/>
    </source>
</evidence>
<dbReference type="InterPro" id="IPR029044">
    <property type="entry name" value="Nucleotide-diphossugar_trans"/>
</dbReference>
<gene>
    <name evidence="1" type="ORF">QDH73_02135</name>
</gene>
<reference evidence="1 2" key="1">
    <citation type="submission" date="2023-04" db="EMBL/GenBank/DDBJ databases">
        <title>Novel Pseudoalteromonas species isolated from Pacific coral.</title>
        <authorList>
            <person name="Videau P."/>
            <person name="Shlafstein M.D."/>
            <person name="Oline D.K."/>
            <person name="Strangman W.K."/>
            <person name="Hahnke R.L."/>
            <person name="Saw J.H."/>
            <person name="Ushijima B."/>
        </authorList>
    </citation>
    <scope>NUCLEOTIDE SEQUENCE [LARGE SCALE GENOMIC DNA]</scope>
    <source>
        <strain evidence="1 2">LMG 14908</strain>
    </source>
</reference>
<evidence type="ECO:0000313" key="2">
    <source>
        <dbReference type="Proteomes" id="UP001242314"/>
    </source>
</evidence>